<dbReference type="Pfam" id="PF02204">
    <property type="entry name" value="VPS9"/>
    <property type="match status" value="1"/>
</dbReference>
<keyword evidence="4" id="KW-1185">Reference proteome</keyword>
<evidence type="ECO:0000313" key="3">
    <source>
        <dbReference type="EMBL" id="KAL1138492.1"/>
    </source>
</evidence>
<feature type="domain" description="Ras-associating" evidence="1">
    <location>
        <begin position="295"/>
        <end position="367"/>
    </location>
</feature>
<dbReference type="Gene3D" id="1.20.1050.80">
    <property type="entry name" value="VPS9 domain"/>
    <property type="match status" value="1"/>
</dbReference>
<dbReference type="Gene3D" id="3.10.20.90">
    <property type="entry name" value="Phosphatidylinositol 3-kinase Catalytic Subunit, Chain A, domain 1"/>
    <property type="match status" value="1"/>
</dbReference>
<sequence>ECGGSGASIRAYALHLAADKSTVFAQNIDNFIACTKDSRETRPQVVMRNMRQFMSGMKNYLVKHGEREFERHVERERGKLRANEFLNLDAILEGVMHKLVVRPLKDHLFRLFVDEYKTSGAIQLLADNIEYARTKPLHDLGIRSKIIPPSDEALETICSYLQRLQEVDSPLEKLENLLSCIASIFNSVSKMGGVMLGADDFLPLFVWVLVQKGMISAEIEAEYMWGLLHPSLLSGEGGYYLTTLSSAVHVLKSFRACSEETASGSSLNWGSGPLAEFRSVLKIVVPDEMNGSIITKTLPVRPNMTTRDVCKIIAHKVRITNPQDYGLFKLIDGEETLLTDGECPQDVKANISSSGKHCMFAYKRIDAKIAWPRNTSQ</sequence>
<dbReference type="InterPro" id="IPR003123">
    <property type="entry name" value="VPS9"/>
</dbReference>
<dbReference type="EMBL" id="JBFDAA010000003">
    <property type="protein sequence ID" value="KAL1138492.1"/>
    <property type="molecule type" value="Genomic_DNA"/>
</dbReference>
<dbReference type="InterPro" id="IPR045046">
    <property type="entry name" value="Vps9-like"/>
</dbReference>
<feature type="domain" description="VPS9" evidence="2">
    <location>
        <begin position="119"/>
        <end position="260"/>
    </location>
</feature>
<name>A0ABD0Z1Z3_9HEMI</name>
<dbReference type="InterPro" id="IPR037191">
    <property type="entry name" value="VPS9_dom_sf"/>
</dbReference>
<protein>
    <submittedName>
        <fullName evidence="3">Uncharacterized protein</fullName>
    </submittedName>
</protein>
<dbReference type="PROSITE" id="PS50200">
    <property type="entry name" value="RA"/>
    <property type="match status" value="1"/>
</dbReference>
<dbReference type="Proteomes" id="UP001558652">
    <property type="component" value="Unassembled WGS sequence"/>
</dbReference>
<evidence type="ECO:0000313" key="4">
    <source>
        <dbReference type="Proteomes" id="UP001558652"/>
    </source>
</evidence>
<comment type="caution">
    <text evidence="3">The sequence shown here is derived from an EMBL/GenBank/DDBJ whole genome shotgun (WGS) entry which is preliminary data.</text>
</comment>
<dbReference type="SMART" id="SM00314">
    <property type="entry name" value="RA"/>
    <property type="match status" value="1"/>
</dbReference>
<dbReference type="PANTHER" id="PTHR23101:SF104">
    <property type="entry name" value="PROTEIN SPRINT"/>
    <property type="match status" value="1"/>
</dbReference>
<dbReference type="PANTHER" id="PTHR23101">
    <property type="entry name" value="RAB GDP/GTP EXCHANGE FACTOR"/>
    <property type="match status" value="1"/>
</dbReference>
<dbReference type="SMART" id="SM00167">
    <property type="entry name" value="VPS9"/>
    <property type="match status" value="1"/>
</dbReference>
<dbReference type="PROSITE" id="PS51205">
    <property type="entry name" value="VPS9"/>
    <property type="match status" value="1"/>
</dbReference>
<dbReference type="SUPFAM" id="SSF54236">
    <property type="entry name" value="Ubiquitin-like"/>
    <property type="match status" value="1"/>
</dbReference>
<dbReference type="CDD" id="cd01776">
    <property type="entry name" value="RA_Rin"/>
    <property type="match status" value="1"/>
</dbReference>
<dbReference type="AlphaFoldDB" id="A0ABD0Z1Z3"/>
<dbReference type="Pfam" id="PF23268">
    <property type="entry name" value="RIN1"/>
    <property type="match status" value="1"/>
</dbReference>
<accession>A0ABD0Z1Z3</accession>
<dbReference type="InterPro" id="IPR000159">
    <property type="entry name" value="RA_dom"/>
</dbReference>
<dbReference type="SUPFAM" id="SSF109993">
    <property type="entry name" value="VPS9 domain"/>
    <property type="match status" value="1"/>
</dbReference>
<proteinExistence type="predicted"/>
<evidence type="ECO:0000259" key="2">
    <source>
        <dbReference type="PROSITE" id="PS51205"/>
    </source>
</evidence>
<gene>
    <name evidence="3" type="ORF">AAG570_008555</name>
</gene>
<feature type="non-terminal residue" evidence="3">
    <location>
        <position position="1"/>
    </location>
</feature>
<dbReference type="InterPro" id="IPR029071">
    <property type="entry name" value="Ubiquitin-like_domsf"/>
</dbReference>
<evidence type="ECO:0000259" key="1">
    <source>
        <dbReference type="PROSITE" id="PS50200"/>
    </source>
</evidence>
<dbReference type="Pfam" id="PF00788">
    <property type="entry name" value="RA"/>
    <property type="match status" value="1"/>
</dbReference>
<organism evidence="3 4">
    <name type="scientific">Ranatra chinensis</name>
    <dbReference type="NCBI Taxonomy" id="642074"/>
    <lineage>
        <taxon>Eukaryota</taxon>
        <taxon>Metazoa</taxon>
        <taxon>Ecdysozoa</taxon>
        <taxon>Arthropoda</taxon>
        <taxon>Hexapoda</taxon>
        <taxon>Insecta</taxon>
        <taxon>Pterygota</taxon>
        <taxon>Neoptera</taxon>
        <taxon>Paraneoptera</taxon>
        <taxon>Hemiptera</taxon>
        <taxon>Heteroptera</taxon>
        <taxon>Panheteroptera</taxon>
        <taxon>Nepomorpha</taxon>
        <taxon>Nepidae</taxon>
        <taxon>Ranatrinae</taxon>
        <taxon>Ranatra</taxon>
    </lineage>
</organism>
<reference evidence="3 4" key="1">
    <citation type="submission" date="2024-07" db="EMBL/GenBank/DDBJ databases">
        <title>Chromosome-level genome assembly of the water stick insect Ranatra chinensis (Heteroptera: Nepidae).</title>
        <authorList>
            <person name="Liu X."/>
        </authorList>
    </citation>
    <scope>NUCLEOTIDE SEQUENCE [LARGE SCALE GENOMIC DNA]</scope>
    <source>
        <strain evidence="3">Cailab_2021Rc</strain>
        <tissue evidence="3">Muscle</tissue>
    </source>
</reference>